<feature type="chain" id="PRO_5012374646" description="Ig-like domain-containing protein" evidence="1">
    <location>
        <begin position="27"/>
        <end position="1019"/>
    </location>
</feature>
<feature type="domain" description="Ig-like" evidence="2">
    <location>
        <begin position="515"/>
        <end position="587"/>
    </location>
</feature>
<feature type="domain" description="Ig-like" evidence="2">
    <location>
        <begin position="365"/>
        <end position="437"/>
    </location>
</feature>
<gene>
    <name evidence="3" type="ORF">KL86DYS1_30005</name>
</gene>
<evidence type="ECO:0000259" key="2">
    <source>
        <dbReference type="Pfam" id="PF19081"/>
    </source>
</evidence>
<dbReference type="AlphaFoldDB" id="A0A212JQ24"/>
<feature type="domain" description="Ig-like" evidence="2">
    <location>
        <begin position="292"/>
        <end position="362"/>
    </location>
</feature>
<feature type="domain" description="Ig-like" evidence="2">
    <location>
        <begin position="665"/>
        <end position="737"/>
    </location>
</feature>
<protein>
    <recommendedName>
        <fullName evidence="2">Ig-like domain-containing protein</fullName>
    </recommendedName>
</protein>
<reference evidence="3" key="1">
    <citation type="submission" date="2016-04" db="EMBL/GenBank/DDBJ databases">
        <authorList>
            <person name="Evans L.H."/>
            <person name="Alamgir A."/>
            <person name="Owens N."/>
            <person name="Weber N.D."/>
            <person name="Virtaneva K."/>
            <person name="Barbian K."/>
            <person name="Babar A."/>
            <person name="Rosenke K."/>
        </authorList>
    </citation>
    <scope>NUCLEOTIDE SEQUENCE</scope>
    <source>
        <strain evidence="3">86-1</strain>
    </source>
</reference>
<dbReference type="RefSeq" id="WP_296941666.1">
    <property type="nucleotide sequence ID" value="NZ_LT599032.1"/>
</dbReference>
<evidence type="ECO:0000256" key="1">
    <source>
        <dbReference type="SAM" id="SignalP"/>
    </source>
</evidence>
<feature type="domain" description="Ig-like" evidence="2">
    <location>
        <begin position="740"/>
        <end position="814"/>
    </location>
</feature>
<sequence length="1019" mass="105761">MKINKRTKLKVLYFLILLILTLNINAQVTVGSNVPPNKGSILDLKEESSVNANSTRGLALPRVNLTNESRLYPMFPDNYTDLTLNSTHIGLTVYNVNPCEPFGKGVFVWNGSKWEPIGALPPIYKPANPILGGQQICIGTSTTLTYTPDDPEYEVKWYDQPSGGTATTGTSLNTGILNANKSYYLALEHKSGLSCGISNRTEVIVAVVDLTQPTLISNTVNLCYGKTTNLNDLVSSATSNLKWYNATTNANITGTAITQAGEGKYYAKDYSMACYSPASVTVTVNVAADVAAPTASAQSFCGPTTIASLIATGTNIKWYTTTNGGTALATTTAIMASGTYYASQTSAAGCESARTPVSVIINTVPTAPTASTQSFCGPTTIASLIATGTNIKWYTTANGGTALATTTAITASGTYYASQTSAAGCESARTPVSVIINTVPTAPTASTQSFCGPTTIASLIATGTNIKWYTTANGGTALATTTAITASGTYYASQTSAAGCESARTPVSVIINTVPTAPTASTQSFCGPTTIASLIATGTNIKWYTTANGGTALATTTAITASGTYYASQTSAAGCESARTPVSVIINTVPTAPTASTQSFCGPTTIASLIATGTNIKWYTTANGGTALATTTAITASGTYYASQTSAAGCESARTPVSVIINTVPTAPTASTQSFCGPTTIASLIATGTNIKWYTTANGGTALATTTAITASGTYYASQTSAAGCESARRAVAVTINTIPAAPTASAQSFCGSTTVASLVATGTGTVKWYAAASGGSPLASTTAINTSGTYHASLTSAENCEGPRRAVVVTINPLPKLTSKTDVTSCTDSWFEYRLTTDTPCDITWSREALPPYVKKAGTTDTGPASGTGDEITEYIYNAMSESHSETVPITVTYTVTLKDRATGCTNTQKLNLTLVSVLSLTNYDWQNPFYINSGQSFSFAAKFNVPDSLVKPGSIKWERSAISQHPEYPAASGSGYIVNHTYINTTTTNMPVSYYVEFEMTNGCVGGQTVWVYVRPK</sequence>
<evidence type="ECO:0000313" key="3">
    <source>
        <dbReference type="EMBL" id="SBW01522.1"/>
    </source>
</evidence>
<organism evidence="3">
    <name type="scientific">uncultured Dysgonomonas sp</name>
    <dbReference type="NCBI Taxonomy" id="206096"/>
    <lineage>
        <taxon>Bacteria</taxon>
        <taxon>Pseudomonadati</taxon>
        <taxon>Bacteroidota</taxon>
        <taxon>Bacteroidia</taxon>
        <taxon>Bacteroidales</taxon>
        <taxon>Dysgonomonadaceae</taxon>
        <taxon>Dysgonomonas</taxon>
        <taxon>environmental samples</taxon>
    </lineage>
</organism>
<dbReference type="InterPro" id="IPR044023">
    <property type="entry name" value="Ig_7"/>
</dbReference>
<accession>A0A212JQ24</accession>
<name>A0A212JQ24_9BACT</name>
<keyword evidence="1" id="KW-0732">Signal</keyword>
<dbReference type="Pfam" id="PF19081">
    <property type="entry name" value="Ig_7"/>
    <property type="match status" value="8"/>
</dbReference>
<dbReference type="EMBL" id="FLUM01000003">
    <property type="protein sequence ID" value="SBW01522.1"/>
    <property type="molecule type" value="Genomic_DNA"/>
</dbReference>
<feature type="signal peptide" evidence="1">
    <location>
        <begin position="1"/>
        <end position="26"/>
    </location>
</feature>
<feature type="domain" description="Ig-like" evidence="2">
    <location>
        <begin position="126"/>
        <end position="207"/>
    </location>
</feature>
<feature type="domain" description="Ig-like" evidence="2">
    <location>
        <begin position="590"/>
        <end position="662"/>
    </location>
</feature>
<feature type="domain" description="Ig-like" evidence="2">
    <location>
        <begin position="440"/>
        <end position="512"/>
    </location>
</feature>
<proteinExistence type="predicted"/>